<reference evidence="2 3" key="1">
    <citation type="submission" date="2017-05" db="EMBL/GenBank/DDBJ databases">
        <title>Genome sequence for an aflatoxigenic pathogen of Argentinian peanut, Aspergillus arachidicola.</title>
        <authorList>
            <person name="Moore G."/>
            <person name="Beltz S.B."/>
            <person name="Mack B.M."/>
        </authorList>
    </citation>
    <scope>NUCLEOTIDE SEQUENCE [LARGE SCALE GENOMIC DNA]</scope>
    <source>
        <strain evidence="2 3">CBS 117610</strain>
    </source>
</reference>
<gene>
    <name evidence="2" type="ORF">AARAC_010984</name>
</gene>
<name>A0A2G7FJP8_9EURO</name>
<proteinExistence type="predicted"/>
<organism evidence="2 3">
    <name type="scientific">Aspergillus arachidicola</name>
    <dbReference type="NCBI Taxonomy" id="656916"/>
    <lineage>
        <taxon>Eukaryota</taxon>
        <taxon>Fungi</taxon>
        <taxon>Dikarya</taxon>
        <taxon>Ascomycota</taxon>
        <taxon>Pezizomycotina</taxon>
        <taxon>Eurotiomycetes</taxon>
        <taxon>Eurotiomycetidae</taxon>
        <taxon>Eurotiales</taxon>
        <taxon>Aspergillaceae</taxon>
        <taxon>Aspergillus</taxon>
        <taxon>Aspergillus subgen. Circumdati</taxon>
    </lineage>
</organism>
<keyword evidence="3" id="KW-1185">Reference proteome</keyword>
<dbReference type="AlphaFoldDB" id="A0A2G7FJP8"/>
<evidence type="ECO:0000313" key="2">
    <source>
        <dbReference type="EMBL" id="PIG80847.1"/>
    </source>
</evidence>
<dbReference type="Proteomes" id="UP000231358">
    <property type="component" value="Unassembled WGS sequence"/>
</dbReference>
<evidence type="ECO:0000256" key="1">
    <source>
        <dbReference type="SAM" id="MobiDB-lite"/>
    </source>
</evidence>
<comment type="caution">
    <text evidence="2">The sequence shown here is derived from an EMBL/GenBank/DDBJ whole genome shotgun (WGS) entry which is preliminary data.</text>
</comment>
<sequence length="129" mass="14777">MRLVRWSPFVDPEIPESATNQFGDIKFHFTLDPVLHKVFAFAAPLLPVDLTLTRVHRSQGEESPSGELRHRRDQPISAYNITNIPEPDSETDLISFGFLPPQFVGIQYASANPSTPRPSWPRHMSRIWR</sequence>
<protein>
    <submittedName>
        <fullName evidence="2">Uncharacterized protein</fullName>
    </submittedName>
</protein>
<evidence type="ECO:0000313" key="3">
    <source>
        <dbReference type="Proteomes" id="UP000231358"/>
    </source>
</evidence>
<feature type="region of interest" description="Disordered" evidence="1">
    <location>
        <begin position="110"/>
        <end position="129"/>
    </location>
</feature>
<accession>A0A2G7FJP8</accession>
<dbReference type="EMBL" id="NEXV01000594">
    <property type="protein sequence ID" value="PIG80847.1"/>
    <property type="molecule type" value="Genomic_DNA"/>
</dbReference>